<dbReference type="AlphaFoldDB" id="A0A5N6KML7"/>
<comment type="caution">
    <text evidence="2">The sequence shown here is derived from an EMBL/GenBank/DDBJ whole genome shotgun (WGS) entry which is preliminary data.</text>
</comment>
<evidence type="ECO:0000256" key="1">
    <source>
        <dbReference type="SAM" id="MobiDB-lite"/>
    </source>
</evidence>
<evidence type="ECO:0000313" key="2">
    <source>
        <dbReference type="EMBL" id="KAB8304912.1"/>
    </source>
</evidence>
<feature type="compositionally biased region" description="Low complexity" evidence="1">
    <location>
        <begin position="58"/>
        <end position="71"/>
    </location>
</feature>
<protein>
    <submittedName>
        <fullName evidence="2">Uncharacterized protein</fullName>
    </submittedName>
</protein>
<feature type="region of interest" description="Disordered" evidence="1">
    <location>
        <begin position="57"/>
        <end position="78"/>
    </location>
</feature>
<gene>
    <name evidence="2" type="ORF">EYC80_004237</name>
</gene>
<proteinExistence type="predicted"/>
<name>A0A5N6KML7_MONLA</name>
<evidence type="ECO:0000313" key="3">
    <source>
        <dbReference type="Proteomes" id="UP000326757"/>
    </source>
</evidence>
<accession>A0A5N6KML7</accession>
<reference evidence="2 3" key="1">
    <citation type="submission" date="2019-06" db="EMBL/GenBank/DDBJ databases">
        <title>Genome Sequence of the Brown Rot Fungal Pathogen Monilinia laxa.</title>
        <authorList>
            <person name="De Miccolis Angelini R.M."/>
            <person name="Landi L."/>
            <person name="Abate D."/>
            <person name="Pollastro S."/>
            <person name="Romanazzi G."/>
            <person name="Faretra F."/>
        </authorList>
    </citation>
    <scope>NUCLEOTIDE SEQUENCE [LARGE SCALE GENOMIC DNA]</scope>
    <source>
        <strain evidence="2 3">Mlax316</strain>
    </source>
</reference>
<organism evidence="2 3">
    <name type="scientific">Monilinia laxa</name>
    <name type="common">Brown rot fungus</name>
    <name type="synonym">Sclerotinia laxa</name>
    <dbReference type="NCBI Taxonomy" id="61186"/>
    <lineage>
        <taxon>Eukaryota</taxon>
        <taxon>Fungi</taxon>
        <taxon>Dikarya</taxon>
        <taxon>Ascomycota</taxon>
        <taxon>Pezizomycotina</taxon>
        <taxon>Leotiomycetes</taxon>
        <taxon>Helotiales</taxon>
        <taxon>Sclerotiniaceae</taxon>
        <taxon>Monilinia</taxon>
    </lineage>
</organism>
<sequence length="78" mass="9534">MLYWLRLRRGENLQTQTQGIMKLAQEVLEEKQIGLPKIETLSFNFQPRNSIWEERSHQFQNLQRQSRQQPRPHNFTVR</sequence>
<dbReference type="Proteomes" id="UP000326757">
    <property type="component" value="Unassembled WGS sequence"/>
</dbReference>
<keyword evidence="3" id="KW-1185">Reference proteome</keyword>
<dbReference type="EMBL" id="VIGI01000001">
    <property type="protein sequence ID" value="KAB8304912.1"/>
    <property type="molecule type" value="Genomic_DNA"/>
</dbReference>